<comment type="caution">
    <text evidence="2">The sequence shown here is derived from an EMBL/GenBank/DDBJ whole genome shotgun (WGS) entry which is preliminary data.</text>
</comment>
<organism evidence="2">
    <name type="scientific">marine sediment metagenome</name>
    <dbReference type="NCBI Taxonomy" id="412755"/>
    <lineage>
        <taxon>unclassified sequences</taxon>
        <taxon>metagenomes</taxon>
        <taxon>ecological metagenomes</taxon>
    </lineage>
</organism>
<feature type="domain" description="VOC" evidence="1">
    <location>
        <begin position="5"/>
        <end position="122"/>
    </location>
</feature>
<evidence type="ECO:0000313" key="2">
    <source>
        <dbReference type="EMBL" id="KKN77783.1"/>
    </source>
</evidence>
<dbReference type="Pfam" id="PF22632">
    <property type="entry name" value="BphC_D1"/>
    <property type="match status" value="1"/>
</dbReference>
<name>A0A0F9WHC9_9ZZZZ</name>
<gene>
    <name evidence="2" type="ORF">LCGC14_0356430</name>
</gene>
<dbReference type="InterPro" id="IPR029068">
    <property type="entry name" value="Glyas_Bleomycin-R_OHBP_Dase"/>
</dbReference>
<accession>A0A0F9WHC9</accession>
<dbReference type="EMBL" id="LAZR01000273">
    <property type="protein sequence ID" value="KKN77783.1"/>
    <property type="molecule type" value="Genomic_DNA"/>
</dbReference>
<sequence>MDIIGIGYLGFEATDLDAWRDYGPSVMGFGLGKNPDRDPDSLYFRIDDRRHRFAFHPGSVDRLSYIGWEAKGRMEYKQALARFCEESIDFEVGDQALCEMRGVKELIRFFDPVGFQHELFYGQKWTPDSFVAGRRHGGFLANHRGLGHVVLMSPDYSDELEHFLINIMGFHWYGSGAGKGRTGFFRSKLNTYTSHDIAYGHAPGRMGIQHIGLFVSSIRDVGETYDIVKKRELPLMMTLGQHAQDPHVSFYHFSPSGFAFECIGEIEPWHDDGFELNPEVMSVWGHEIVGPILGPSVKTPEEVRDPTFVPKNG</sequence>
<proteinExistence type="predicted"/>
<protein>
    <recommendedName>
        <fullName evidence="1">VOC domain-containing protein</fullName>
    </recommendedName>
</protein>
<feature type="domain" description="VOC" evidence="1">
    <location>
        <begin position="145"/>
        <end position="265"/>
    </location>
</feature>
<dbReference type="AlphaFoldDB" id="A0A0F9WHC9"/>
<dbReference type="InterPro" id="IPR004360">
    <property type="entry name" value="Glyas_Fos-R_dOase_dom"/>
</dbReference>
<dbReference type="InterPro" id="IPR037523">
    <property type="entry name" value="VOC_core"/>
</dbReference>
<dbReference type="SUPFAM" id="SSF54593">
    <property type="entry name" value="Glyoxalase/Bleomycin resistance protein/Dihydroxybiphenyl dioxygenase"/>
    <property type="match status" value="1"/>
</dbReference>
<dbReference type="CDD" id="cd07252">
    <property type="entry name" value="BphC1-RGP6_N_like"/>
    <property type="match status" value="1"/>
</dbReference>
<dbReference type="Gene3D" id="3.10.180.10">
    <property type="entry name" value="2,3-Dihydroxybiphenyl 1,2-Dioxygenase, domain 1"/>
    <property type="match status" value="2"/>
</dbReference>
<evidence type="ECO:0000259" key="1">
    <source>
        <dbReference type="PROSITE" id="PS51819"/>
    </source>
</evidence>
<reference evidence="2" key="1">
    <citation type="journal article" date="2015" name="Nature">
        <title>Complex archaea that bridge the gap between prokaryotes and eukaryotes.</title>
        <authorList>
            <person name="Spang A."/>
            <person name="Saw J.H."/>
            <person name="Jorgensen S.L."/>
            <person name="Zaremba-Niedzwiedzka K."/>
            <person name="Martijn J."/>
            <person name="Lind A.E."/>
            <person name="van Eijk R."/>
            <person name="Schleper C."/>
            <person name="Guy L."/>
            <person name="Ettema T.J."/>
        </authorList>
    </citation>
    <scope>NUCLEOTIDE SEQUENCE</scope>
</reference>
<dbReference type="Pfam" id="PF00903">
    <property type="entry name" value="Glyoxalase"/>
    <property type="match status" value="1"/>
</dbReference>
<dbReference type="PROSITE" id="PS51819">
    <property type="entry name" value="VOC"/>
    <property type="match status" value="2"/>
</dbReference>